<keyword evidence="4 8" id="KW-1133">Transmembrane helix</keyword>
<dbReference type="GO" id="GO:0042391">
    <property type="term" value="P:regulation of membrane potential"/>
    <property type="evidence" value="ECO:0007669"/>
    <property type="project" value="TreeGrafter"/>
</dbReference>
<accession>A0A9W6BIX3</accession>
<dbReference type="Gene3D" id="1.10.287.630">
    <property type="entry name" value="Helix hairpin bin"/>
    <property type="match status" value="1"/>
</dbReference>
<dbReference type="Pfam" id="PF00520">
    <property type="entry name" value="Ion_trans"/>
    <property type="match status" value="1"/>
</dbReference>
<sequence length="1213" mass="127076">MTWPLTVGAPVPEDPLPQARLPALHERTTFRIRTPCAESREPSIPTGPDPFGAAMAMPPRPPAAAPQPPSSGIQQQGHTASGHQRDAVPGPQSTTQRQPRLATADMDMDDLATADEDRTVPRPASRLMTTDSSSHDWNPFCSTDSSPILAAWMLQRLRDWLPRVSDKVRKARFIVQLQAFFKLSFEQFESDDTAFEELPEDPQLTEETAAATAATAAAATEEQDHRRQLQSQQQQQQQGPSGGAAAAAPAAPAAIAAPSSTAAAAAGALARRAAEAAGAVAAAFGAGEGKGLVVDIDLAPSAANCLRLLLLSAVHPNSMFRVLWDFLYLPVDLWICLVTPVLVVFVTDLGLLTGSPLGCVEFSIDVLALLDVSVQLRTAVISQDFTVSTCRPRMARHYLWRRWGLLHLLACLPFLTLINIGPAHDYSTRVLLFRLLRLTKLLRMPTVLQTSNVHTYLASKVFKQKGLVGLLSLLAAVMVTIHHAACYFYFIGVVATHNTMAAPPRPGSLVGDVAKGGIDFRSWVEAEELGSTYKFGRYMVALYWAMYTFLTVGYGDVSIVNTAEKVWAIITAVTGVVMAGWFMGAVGSYMGGTGGAEAKMQQRRQDVFQFLQKRHLRGNLAARVQRYQGGLMWRQLTDKDRQIIDGLPRMLRTEVVLHLYDKVVRKVSFMQTRPPQFVVELLLRLRLRLYEKGDYVVREGEIGREIYFLAAGEVEVRRELPAELQGGHDGYGGDGGSDDPATLPSQRRRRRLSAAGSLLRLSHAMSAASKSITSLALGRASDNLAAGNIGGGKGGEGLGRLSRGLDRVSAAVAAAAAEPVVGAGAEDSRAGSNRTAVGGAGGGGGGGGGGSGAGDVLTRLVTSVPPPPQRRRAAAAAAAASGVWPGFVRLGCIPAGGLFGHVSCLGGEVRRNSMVAASSCEVLALSKEDAQQLAKDWPDIFDDPSMCLEGGRRRSACLSDSLPAFVEHYVPAPGGPLSVPARRGGGAPPAPPLRLRRLSLGRVSEQREVGQAAAGQGQLARASEMRTLSVRVRRSNDGASGGGGGGQGRDRNEDRAPPLGSASGSGEGFVLVPAPGQPDLGNGGAVTEEQGPTASKQQQQQADAVVGRRCASRFDGGGGDDGGGGGGGGSEASVMPASSGDGIVGGQEGGRAGAEAANERTRACFATTAAATVAGRADASCCGSGGGGGGSGGRAGEPAAAKVESELRSLERA</sequence>
<dbReference type="InterPro" id="IPR000595">
    <property type="entry name" value="cNMP-bd_dom"/>
</dbReference>
<feature type="compositionally biased region" description="Gly residues" evidence="7">
    <location>
        <begin position="838"/>
        <end position="853"/>
    </location>
</feature>
<feature type="region of interest" description="Disordered" evidence="7">
    <location>
        <begin position="1"/>
        <end position="139"/>
    </location>
</feature>
<feature type="region of interest" description="Disordered" evidence="7">
    <location>
        <begin position="1004"/>
        <end position="1155"/>
    </location>
</feature>
<evidence type="ECO:0000256" key="6">
    <source>
        <dbReference type="ARBA" id="ARBA00023136"/>
    </source>
</evidence>
<feature type="region of interest" description="Disordered" evidence="7">
    <location>
        <begin position="824"/>
        <end position="855"/>
    </location>
</feature>
<dbReference type="PANTHER" id="PTHR10217:SF435">
    <property type="entry name" value="POTASSIUM VOLTAGE-GATED CHANNEL PROTEIN EAG"/>
    <property type="match status" value="1"/>
</dbReference>
<dbReference type="InterPro" id="IPR018488">
    <property type="entry name" value="cNMP-bd_CS"/>
</dbReference>
<keyword evidence="3 8" id="KW-0812">Transmembrane</keyword>
<keyword evidence="6 8" id="KW-0472">Membrane</keyword>
<evidence type="ECO:0000313" key="11">
    <source>
        <dbReference type="Proteomes" id="UP001165080"/>
    </source>
</evidence>
<evidence type="ECO:0000256" key="2">
    <source>
        <dbReference type="ARBA" id="ARBA00022448"/>
    </source>
</evidence>
<feature type="compositionally biased region" description="Polar residues" evidence="7">
    <location>
        <begin position="1090"/>
        <end position="1102"/>
    </location>
</feature>
<dbReference type="InterPro" id="IPR050818">
    <property type="entry name" value="KCNH_animal-type"/>
</dbReference>
<dbReference type="SUPFAM" id="SSF51206">
    <property type="entry name" value="cAMP-binding domain-like"/>
    <property type="match status" value="1"/>
</dbReference>
<name>A0A9W6BIX3_9CHLO</name>
<reference evidence="10 11" key="1">
    <citation type="journal article" date="2023" name="Commun. Biol.">
        <title>Reorganization of the ancestral sex-determining regions during the evolution of trioecy in Pleodorina starrii.</title>
        <authorList>
            <person name="Takahashi K."/>
            <person name="Suzuki S."/>
            <person name="Kawai-Toyooka H."/>
            <person name="Yamamoto K."/>
            <person name="Hamaji T."/>
            <person name="Ootsuki R."/>
            <person name="Yamaguchi H."/>
            <person name="Kawachi M."/>
            <person name="Higashiyama T."/>
            <person name="Nozaki H."/>
        </authorList>
    </citation>
    <scope>NUCLEOTIDE SEQUENCE [LARGE SCALE GENOMIC DNA]</scope>
    <source>
        <strain evidence="10 11">NIES-4479</strain>
    </source>
</reference>
<evidence type="ECO:0000256" key="4">
    <source>
        <dbReference type="ARBA" id="ARBA00022989"/>
    </source>
</evidence>
<evidence type="ECO:0000256" key="7">
    <source>
        <dbReference type="SAM" id="MobiDB-lite"/>
    </source>
</evidence>
<keyword evidence="2" id="KW-0813">Transport</keyword>
<dbReference type="GO" id="GO:0005249">
    <property type="term" value="F:voltage-gated potassium channel activity"/>
    <property type="evidence" value="ECO:0007669"/>
    <property type="project" value="TreeGrafter"/>
</dbReference>
<feature type="transmembrane region" description="Helical" evidence="8">
    <location>
        <begin position="470"/>
        <end position="490"/>
    </location>
</feature>
<evidence type="ECO:0000256" key="1">
    <source>
        <dbReference type="ARBA" id="ARBA00004141"/>
    </source>
</evidence>
<comment type="caution">
    <text evidence="10">The sequence shown here is derived from an EMBL/GenBank/DDBJ whole genome shotgun (WGS) entry which is preliminary data.</text>
</comment>
<evidence type="ECO:0000313" key="10">
    <source>
        <dbReference type="EMBL" id="GLC53027.1"/>
    </source>
</evidence>
<gene>
    <name evidence="10" type="primary">PLEST002354</name>
    <name evidence="10" type="ORF">PLESTB_000700200</name>
</gene>
<dbReference type="SUPFAM" id="SSF81324">
    <property type="entry name" value="Voltage-gated potassium channels"/>
    <property type="match status" value="1"/>
</dbReference>
<dbReference type="Gene3D" id="1.10.287.70">
    <property type="match status" value="1"/>
</dbReference>
<feature type="compositionally biased region" description="Basic and acidic residues" evidence="7">
    <location>
        <begin position="1203"/>
        <end position="1213"/>
    </location>
</feature>
<feature type="region of interest" description="Disordered" evidence="7">
    <location>
        <begin position="725"/>
        <end position="749"/>
    </location>
</feature>
<dbReference type="PROSITE" id="PS00888">
    <property type="entry name" value="CNMP_BINDING_1"/>
    <property type="match status" value="1"/>
</dbReference>
<dbReference type="PROSITE" id="PS50042">
    <property type="entry name" value="CNMP_BINDING_3"/>
    <property type="match status" value="2"/>
</dbReference>
<feature type="region of interest" description="Disordered" evidence="7">
    <location>
        <begin position="1182"/>
        <end position="1213"/>
    </location>
</feature>
<protein>
    <recommendedName>
        <fullName evidence="9">Cyclic nucleotide-binding domain-containing protein</fullName>
    </recommendedName>
</protein>
<dbReference type="AlphaFoldDB" id="A0A9W6BIX3"/>
<dbReference type="EMBL" id="BRXU01000007">
    <property type="protein sequence ID" value="GLC53027.1"/>
    <property type="molecule type" value="Genomic_DNA"/>
</dbReference>
<dbReference type="InterPro" id="IPR014710">
    <property type="entry name" value="RmlC-like_jellyroll"/>
</dbReference>
<proteinExistence type="predicted"/>
<organism evidence="10 11">
    <name type="scientific">Pleodorina starrii</name>
    <dbReference type="NCBI Taxonomy" id="330485"/>
    <lineage>
        <taxon>Eukaryota</taxon>
        <taxon>Viridiplantae</taxon>
        <taxon>Chlorophyta</taxon>
        <taxon>core chlorophytes</taxon>
        <taxon>Chlorophyceae</taxon>
        <taxon>CS clade</taxon>
        <taxon>Chlamydomonadales</taxon>
        <taxon>Volvocaceae</taxon>
        <taxon>Pleodorina</taxon>
    </lineage>
</organism>
<feature type="domain" description="Cyclic nucleotide-binding" evidence="9">
    <location>
        <begin position="890"/>
        <end position="933"/>
    </location>
</feature>
<feature type="compositionally biased region" description="Polar residues" evidence="7">
    <location>
        <begin position="127"/>
        <end position="139"/>
    </location>
</feature>
<dbReference type="Gene3D" id="2.60.120.10">
    <property type="entry name" value="Jelly Rolls"/>
    <property type="match status" value="1"/>
</dbReference>
<keyword evidence="11" id="KW-1185">Reference proteome</keyword>
<feature type="compositionally biased region" description="Gly residues" evidence="7">
    <location>
        <begin position="1115"/>
        <end position="1130"/>
    </location>
</feature>
<feature type="transmembrane region" description="Helical" evidence="8">
    <location>
        <begin position="535"/>
        <end position="554"/>
    </location>
</feature>
<feature type="transmembrane region" description="Helical" evidence="8">
    <location>
        <begin position="566"/>
        <end position="590"/>
    </location>
</feature>
<feature type="domain" description="Cyclic nucleotide-binding" evidence="9">
    <location>
        <begin position="669"/>
        <end position="719"/>
    </location>
</feature>
<feature type="compositionally biased region" description="Low complexity" evidence="7">
    <location>
        <begin position="206"/>
        <end position="220"/>
    </location>
</feature>
<dbReference type="InterPro" id="IPR018490">
    <property type="entry name" value="cNMP-bd_dom_sf"/>
</dbReference>
<dbReference type="Proteomes" id="UP001165080">
    <property type="component" value="Unassembled WGS sequence"/>
</dbReference>
<comment type="subcellular location">
    <subcellularLocation>
        <location evidence="1">Membrane</location>
        <topology evidence="1">Multi-pass membrane protein</topology>
    </subcellularLocation>
</comment>
<dbReference type="GO" id="GO:0005886">
    <property type="term" value="C:plasma membrane"/>
    <property type="evidence" value="ECO:0007669"/>
    <property type="project" value="TreeGrafter"/>
</dbReference>
<feature type="compositionally biased region" description="Gly residues" evidence="7">
    <location>
        <begin position="1183"/>
        <end position="1195"/>
    </location>
</feature>
<feature type="compositionally biased region" description="Gly residues" evidence="7">
    <location>
        <begin position="1142"/>
        <end position="1152"/>
    </location>
</feature>
<evidence type="ECO:0000256" key="5">
    <source>
        <dbReference type="ARBA" id="ARBA00023065"/>
    </source>
</evidence>
<evidence type="ECO:0000256" key="8">
    <source>
        <dbReference type="SAM" id="Phobius"/>
    </source>
</evidence>
<feature type="compositionally biased region" description="Polar residues" evidence="7">
    <location>
        <begin position="70"/>
        <end position="82"/>
    </location>
</feature>
<keyword evidence="5" id="KW-0406">Ion transport</keyword>
<feature type="region of interest" description="Disordered" evidence="7">
    <location>
        <begin position="206"/>
        <end position="247"/>
    </location>
</feature>
<feature type="compositionally biased region" description="Low complexity" evidence="7">
    <location>
        <begin position="229"/>
        <end position="247"/>
    </location>
</feature>
<evidence type="ECO:0000259" key="9">
    <source>
        <dbReference type="PROSITE" id="PS50042"/>
    </source>
</evidence>
<dbReference type="PANTHER" id="PTHR10217">
    <property type="entry name" value="VOLTAGE AND LIGAND GATED POTASSIUM CHANNEL"/>
    <property type="match status" value="1"/>
</dbReference>
<feature type="compositionally biased region" description="Pro residues" evidence="7">
    <location>
        <begin position="58"/>
        <end position="69"/>
    </location>
</feature>
<dbReference type="OrthoDB" id="426293at2759"/>
<dbReference type="InterPro" id="IPR005821">
    <property type="entry name" value="Ion_trans_dom"/>
</dbReference>
<feature type="transmembrane region" description="Helical" evidence="8">
    <location>
        <begin position="403"/>
        <end position="421"/>
    </location>
</feature>
<evidence type="ECO:0000256" key="3">
    <source>
        <dbReference type="ARBA" id="ARBA00022692"/>
    </source>
</evidence>